<sequence>MFNFTKSLVSTWEIKNEEKKYFKKWCHLLTEAAHDIIYIINKDFQIDYVNNFAAKCLKKDAVEVIGKKDIEIFPPEIAARHKKNLEKVLSTGESLYYEAEDELGDKKMFLGTWLSPIFDDKKKVVAVLGISRDITFRKNLETQLAESEKTYHSLVDSSLDALVIHDGGKIIYVNQSALKMLGTNNLQKIIGRNVMDFVHSDSKDSVKKRIETMLSGEKLSVPFTEEKFISLDGTPIDVEVGSVAIFFKGVKAFQVIARDLRQKKNIEEERKKNLAELEKINKYLVGRELKMRELKKEIAELKQKCA</sequence>
<dbReference type="InterPro" id="IPR000014">
    <property type="entry name" value="PAS"/>
</dbReference>
<dbReference type="CDD" id="cd00130">
    <property type="entry name" value="PAS"/>
    <property type="match status" value="2"/>
</dbReference>
<evidence type="ECO:0000259" key="3">
    <source>
        <dbReference type="PROSITE" id="PS50113"/>
    </source>
</evidence>
<gene>
    <name evidence="4" type="ORF">UV20_C0004G0041</name>
</gene>
<keyword evidence="1" id="KW-0175">Coiled coil</keyword>
<proteinExistence type="predicted"/>
<accession>A0A0G1A7E6</accession>
<evidence type="ECO:0000259" key="2">
    <source>
        <dbReference type="PROSITE" id="PS50112"/>
    </source>
</evidence>
<reference evidence="4 5" key="1">
    <citation type="journal article" date="2015" name="Nature">
        <title>rRNA introns, odd ribosomes, and small enigmatic genomes across a large radiation of phyla.</title>
        <authorList>
            <person name="Brown C.T."/>
            <person name="Hug L.A."/>
            <person name="Thomas B.C."/>
            <person name="Sharon I."/>
            <person name="Castelle C.J."/>
            <person name="Singh A."/>
            <person name="Wilkins M.J."/>
            <person name="Williams K.H."/>
            <person name="Banfield J.F."/>
        </authorList>
    </citation>
    <scope>NUCLEOTIDE SEQUENCE [LARGE SCALE GENOMIC DNA]</scope>
</reference>
<organism evidence="4 5">
    <name type="scientific">Candidatus Magasanikbacteria bacterium GW2011_GWA2_42_32</name>
    <dbReference type="NCBI Taxonomy" id="1619039"/>
    <lineage>
        <taxon>Bacteria</taxon>
        <taxon>Candidatus Magasanikiibacteriota</taxon>
    </lineage>
</organism>
<feature type="domain" description="PAS" evidence="2">
    <location>
        <begin position="147"/>
        <end position="217"/>
    </location>
</feature>
<dbReference type="InterPro" id="IPR052155">
    <property type="entry name" value="Biofilm_reg_signaling"/>
</dbReference>
<dbReference type="InterPro" id="IPR035965">
    <property type="entry name" value="PAS-like_dom_sf"/>
</dbReference>
<feature type="domain" description="PAC" evidence="3">
    <location>
        <begin position="93"/>
        <end position="146"/>
    </location>
</feature>
<evidence type="ECO:0000313" key="5">
    <source>
        <dbReference type="Proteomes" id="UP000034837"/>
    </source>
</evidence>
<dbReference type="Gene3D" id="3.30.450.20">
    <property type="entry name" value="PAS domain"/>
    <property type="match status" value="2"/>
</dbReference>
<evidence type="ECO:0008006" key="6">
    <source>
        <dbReference type="Google" id="ProtNLM"/>
    </source>
</evidence>
<comment type="caution">
    <text evidence="4">The sequence shown here is derived from an EMBL/GenBank/DDBJ whole genome shotgun (WGS) entry which is preliminary data.</text>
</comment>
<dbReference type="PANTHER" id="PTHR44757">
    <property type="entry name" value="DIGUANYLATE CYCLASE DGCP"/>
    <property type="match status" value="1"/>
</dbReference>
<feature type="coiled-coil region" evidence="1">
    <location>
        <begin position="257"/>
        <end position="304"/>
    </location>
</feature>
<dbReference type="Proteomes" id="UP000034837">
    <property type="component" value="Unassembled WGS sequence"/>
</dbReference>
<dbReference type="NCBIfam" id="TIGR00229">
    <property type="entry name" value="sensory_box"/>
    <property type="match status" value="2"/>
</dbReference>
<dbReference type="InterPro" id="IPR000700">
    <property type="entry name" value="PAS-assoc_C"/>
</dbReference>
<dbReference type="PANTHER" id="PTHR44757:SF2">
    <property type="entry name" value="BIOFILM ARCHITECTURE MAINTENANCE PROTEIN MBAA"/>
    <property type="match status" value="1"/>
</dbReference>
<protein>
    <recommendedName>
        <fullName evidence="6">PAS domain S-box protein</fullName>
    </recommendedName>
</protein>
<dbReference type="EMBL" id="LCDO01000004">
    <property type="protein sequence ID" value="KKS56945.1"/>
    <property type="molecule type" value="Genomic_DNA"/>
</dbReference>
<evidence type="ECO:0000256" key="1">
    <source>
        <dbReference type="SAM" id="Coils"/>
    </source>
</evidence>
<dbReference type="Pfam" id="PF13426">
    <property type="entry name" value="PAS_9"/>
    <property type="match status" value="1"/>
</dbReference>
<dbReference type="Pfam" id="PF08448">
    <property type="entry name" value="PAS_4"/>
    <property type="match status" value="1"/>
</dbReference>
<evidence type="ECO:0000313" key="4">
    <source>
        <dbReference type="EMBL" id="KKS56945.1"/>
    </source>
</evidence>
<dbReference type="SUPFAM" id="SSF55785">
    <property type="entry name" value="PYP-like sensor domain (PAS domain)"/>
    <property type="match status" value="2"/>
</dbReference>
<dbReference type="PROSITE" id="PS50112">
    <property type="entry name" value="PAS"/>
    <property type="match status" value="2"/>
</dbReference>
<dbReference type="SMART" id="SM00091">
    <property type="entry name" value="PAS"/>
    <property type="match status" value="2"/>
</dbReference>
<name>A0A0G1A7E6_9BACT</name>
<feature type="domain" description="PAS" evidence="2">
    <location>
        <begin position="29"/>
        <end position="92"/>
    </location>
</feature>
<dbReference type="PROSITE" id="PS50113">
    <property type="entry name" value="PAC"/>
    <property type="match status" value="1"/>
</dbReference>
<dbReference type="AlphaFoldDB" id="A0A0G1A7E6"/>
<dbReference type="InterPro" id="IPR013656">
    <property type="entry name" value="PAS_4"/>
</dbReference>